<comment type="similarity">
    <text evidence="2 11">Belongs to the class-II aminoacyl-tRNA synthetase family.</text>
</comment>
<keyword evidence="9 11" id="KW-0030">Aminoacyl-tRNA synthetase</keyword>
<dbReference type="EMBL" id="PJAI02000008">
    <property type="protein sequence ID" value="TYK65806.1"/>
    <property type="molecule type" value="Genomic_DNA"/>
</dbReference>
<keyword evidence="5 11" id="KW-0436">Ligase</keyword>
<dbReference type="InterPro" id="IPR008909">
    <property type="entry name" value="DALR_anticod-bd"/>
</dbReference>
<keyword evidence="6 11" id="KW-0547">Nucleotide-binding</keyword>
<evidence type="ECO:0000256" key="11">
    <source>
        <dbReference type="HAMAP-Rule" id="MF_00255"/>
    </source>
</evidence>
<evidence type="ECO:0000313" key="13">
    <source>
        <dbReference type="EMBL" id="TYK65806.1"/>
    </source>
</evidence>
<evidence type="ECO:0000256" key="6">
    <source>
        <dbReference type="ARBA" id="ARBA00022741"/>
    </source>
</evidence>
<evidence type="ECO:0000256" key="2">
    <source>
        <dbReference type="ARBA" id="ARBA00008226"/>
    </source>
</evidence>
<evidence type="ECO:0000256" key="9">
    <source>
        <dbReference type="ARBA" id="ARBA00023146"/>
    </source>
</evidence>
<dbReference type="PANTHER" id="PTHR30075:SF2">
    <property type="entry name" value="GLYCINE--TRNA LIGASE, CHLOROPLASTIC_MITOCHONDRIAL 2"/>
    <property type="match status" value="1"/>
</dbReference>
<comment type="subcellular location">
    <subcellularLocation>
        <location evidence="1 11">Cytoplasm</location>
    </subcellularLocation>
</comment>
<name>A0ABY3MX60_9GAMM</name>
<dbReference type="GO" id="GO:0004820">
    <property type="term" value="F:glycine-tRNA ligase activity"/>
    <property type="evidence" value="ECO:0007669"/>
    <property type="project" value="UniProtKB-EC"/>
</dbReference>
<dbReference type="InterPro" id="IPR006194">
    <property type="entry name" value="Gly-tRNA-synth_heterodimer"/>
</dbReference>
<dbReference type="PRINTS" id="PR01045">
    <property type="entry name" value="TRNASYNTHGB"/>
</dbReference>
<keyword evidence="4 11" id="KW-0963">Cytoplasm</keyword>
<dbReference type="HAMAP" id="MF_00255">
    <property type="entry name" value="Gly_tRNA_synth_beta"/>
    <property type="match status" value="1"/>
</dbReference>
<dbReference type="Proteomes" id="UP000815846">
    <property type="component" value="Unassembled WGS sequence"/>
</dbReference>
<evidence type="ECO:0000256" key="4">
    <source>
        <dbReference type="ARBA" id="ARBA00022490"/>
    </source>
</evidence>
<evidence type="ECO:0000256" key="5">
    <source>
        <dbReference type="ARBA" id="ARBA00022598"/>
    </source>
</evidence>
<keyword evidence="14" id="KW-1185">Reference proteome</keyword>
<evidence type="ECO:0000259" key="12">
    <source>
        <dbReference type="Pfam" id="PF05746"/>
    </source>
</evidence>
<evidence type="ECO:0000256" key="10">
    <source>
        <dbReference type="ARBA" id="ARBA00047937"/>
    </source>
</evidence>
<evidence type="ECO:0000256" key="3">
    <source>
        <dbReference type="ARBA" id="ARBA00011209"/>
    </source>
</evidence>
<reference evidence="13 14" key="1">
    <citation type="submission" date="2019-08" db="EMBL/GenBank/DDBJ databases">
        <title>Microbe sample from Colwellia echini.</title>
        <authorList>
            <person name="Christiansen L."/>
            <person name="Pathiraja D."/>
            <person name="Schultz-Johansen M."/>
            <person name="Choi I.-G."/>
            <person name="Stougaard P."/>
        </authorList>
    </citation>
    <scope>NUCLEOTIDE SEQUENCE [LARGE SCALE GENOMIC DNA]</scope>
    <source>
        <strain evidence="13 14">A3</strain>
    </source>
</reference>
<dbReference type="InterPro" id="IPR015944">
    <property type="entry name" value="Gly-tRNA-synth_bsu"/>
</dbReference>
<proteinExistence type="inferred from homology"/>
<evidence type="ECO:0000256" key="8">
    <source>
        <dbReference type="ARBA" id="ARBA00022917"/>
    </source>
</evidence>
<comment type="catalytic activity">
    <reaction evidence="10 11">
        <text>tRNA(Gly) + glycine + ATP = glycyl-tRNA(Gly) + AMP + diphosphate</text>
        <dbReference type="Rhea" id="RHEA:16013"/>
        <dbReference type="Rhea" id="RHEA-COMP:9664"/>
        <dbReference type="Rhea" id="RHEA-COMP:9683"/>
        <dbReference type="ChEBI" id="CHEBI:30616"/>
        <dbReference type="ChEBI" id="CHEBI:33019"/>
        <dbReference type="ChEBI" id="CHEBI:57305"/>
        <dbReference type="ChEBI" id="CHEBI:78442"/>
        <dbReference type="ChEBI" id="CHEBI:78522"/>
        <dbReference type="ChEBI" id="CHEBI:456215"/>
        <dbReference type="EC" id="6.1.1.14"/>
    </reaction>
</comment>
<dbReference type="EC" id="6.1.1.14" evidence="11"/>
<sequence length="687" mass="76237">MTTETLLIELGTEELPPKSLKTLATAFFDNIKTQLDSNDLTYSDIKWFATPRRLAVQVIDLVGKQQDKTVEKRGPAVNVAFDAEGNASKAAQGWARSNGITVEQAERLTTDKGEWLLHRATVTGKAIAELIPDMVTTALSKLPIAKPMRWGAERTQFIRPVHTLTMMFGSEVIAGEALGVTSANQLQGHRFHHEGLVTLNHANEYQAELLKAYVEVDFAERQKKIVAQIEQVAKDINAVALIDEDLLDEVTALVEWPVTLVGTFDEDFLNVPAEPLIYSMKDHQKYFPVNDKNGQLLNKFIFVSNIESKDPSAVIFGNEKVIRPRLADAEFFFKTDKKQSLESRLTSLESVLFQKQLGTLKAKSERIAELSQFIAEQLNENADDAYRAGLLSKTDLMSEMVLEFPQVQGTMGKYYALHDGENVNIAQALEDQYRPRFAGDSLPEANIGCAVAISDKIDTLVGIFGINQAPKGDKDPFALRRAAIGSIRIIIEKQLDLDLSELINKSIELFGDKLVNENTANDVLDFIMGRFRAFYQEQGISVDVIQAVLAKKPSAPLDFEKRIKAVTFFGELPEAATLAAANKRVGNILAKFDGQLTAFNSDLATEQAEKDLANVYQAIKLEVAPLMAVKDYQAALSELAQLKAPIDTFFDNVMVMSDDEAIKINRLTLLNEIRNSFFAIADISVLQ</sequence>
<feature type="domain" description="DALR anticodon binding" evidence="12">
    <location>
        <begin position="581"/>
        <end position="676"/>
    </location>
</feature>
<dbReference type="Pfam" id="PF05746">
    <property type="entry name" value="DALR_1"/>
    <property type="match status" value="1"/>
</dbReference>
<dbReference type="RefSeq" id="WP_101344913.1">
    <property type="nucleotide sequence ID" value="NZ_PJAI02000008.1"/>
</dbReference>
<keyword evidence="8 11" id="KW-0648">Protein biosynthesis</keyword>
<protein>
    <recommendedName>
        <fullName evidence="11">Glycine--tRNA ligase beta subunit</fullName>
        <ecNumber evidence="11">6.1.1.14</ecNumber>
    </recommendedName>
    <alternativeName>
        <fullName evidence="11">Glycyl-tRNA synthetase beta subunit</fullName>
        <shortName evidence="11">GlyRS</shortName>
    </alternativeName>
</protein>
<organism evidence="13 14">
    <name type="scientific">Colwellia echini</name>
    <dbReference type="NCBI Taxonomy" id="1982103"/>
    <lineage>
        <taxon>Bacteria</taxon>
        <taxon>Pseudomonadati</taxon>
        <taxon>Pseudomonadota</taxon>
        <taxon>Gammaproteobacteria</taxon>
        <taxon>Alteromonadales</taxon>
        <taxon>Colwelliaceae</taxon>
        <taxon>Colwellia</taxon>
    </lineage>
</organism>
<evidence type="ECO:0000313" key="14">
    <source>
        <dbReference type="Proteomes" id="UP000815846"/>
    </source>
</evidence>
<gene>
    <name evidence="11 13" type="primary">glyS</name>
    <name evidence="13" type="ORF">CWS31_009160</name>
</gene>
<comment type="subunit">
    <text evidence="3 11">Tetramer of two alpha and two beta subunits.</text>
</comment>
<dbReference type="PANTHER" id="PTHR30075">
    <property type="entry name" value="GLYCYL-TRNA SYNTHETASE"/>
    <property type="match status" value="1"/>
</dbReference>
<dbReference type="NCBIfam" id="TIGR00211">
    <property type="entry name" value="glyS"/>
    <property type="match status" value="1"/>
</dbReference>
<evidence type="ECO:0000256" key="1">
    <source>
        <dbReference type="ARBA" id="ARBA00004496"/>
    </source>
</evidence>
<keyword evidence="7 11" id="KW-0067">ATP-binding</keyword>
<dbReference type="Pfam" id="PF02092">
    <property type="entry name" value="tRNA_synt_2f"/>
    <property type="match status" value="1"/>
</dbReference>
<accession>A0ABY3MX60</accession>
<dbReference type="SUPFAM" id="SSF109604">
    <property type="entry name" value="HD-domain/PDEase-like"/>
    <property type="match status" value="1"/>
</dbReference>
<evidence type="ECO:0000256" key="7">
    <source>
        <dbReference type="ARBA" id="ARBA00022840"/>
    </source>
</evidence>
<dbReference type="PROSITE" id="PS50861">
    <property type="entry name" value="AA_TRNA_LIGASE_II_GLYAB"/>
    <property type="match status" value="1"/>
</dbReference>
<comment type="caution">
    <text evidence="13">The sequence shown here is derived from an EMBL/GenBank/DDBJ whole genome shotgun (WGS) entry which is preliminary data.</text>
</comment>